<evidence type="ECO:0000313" key="3">
    <source>
        <dbReference type="Proteomes" id="UP000826656"/>
    </source>
</evidence>
<feature type="region of interest" description="Disordered" evidence="1">
    <location>
        <begin position="75"/>
        <end position="96"/>
    </location>
</feature>
<evidence type="ECO:0000313" key="2">
    <source>
        <dbReference type="EMBL" id="KAH0754750.1"/>
    </source>
</evidence>
<organism evidence="2 3">
    <name type="scientific">Solanum tuberosum</name>
    <name type="common">Potato</name>
    <dbReference type="NCBI Taxonomy" id="4113"/>
    <lineage>
        <taxon>Eukaryota</taxon>
        <taxon>Viridiplantae</taxon>
        <taxon>Streptophyta</taxon>
        <taxon>Embryophyta</taxon>
        <taxon>Tracheophyta</taxon>
        <taxon>Spermatophyta</taxon>
        <taxon>Magnoliopsida</taxon>
        <taxon>eudicotyledons</taxon>
        <taxon>Gunneridae</taxon>
        <taxon>Pentapetalae</taxon>
        <taxon>asterids</taxon>
        <taxon>lamiids</taxon>
        <taxon>Solanales</taxon>
        <taxon>Solanaceae</taxon>
        <taxon>Solanoideae</taxon>
        <taxon>Solaneae</taxon>
        <taxon>Solanum</taxon>
    </lineage>
</organism>
<name>A0ABQ7UVH4_SOLTU</name>
<feature type="region of interest" description="Disordered" evidence="1">
    <location>
        <begin position="48"/>
        <end position="67"/>
    </location>
</feature>
<accession>A0ABQ7UVH4</accession>
<dbReference type="EMBL" id="JAIVGD010000018">
    <property type="protein sequence ID" value="KAH0754750.1"/>
    <property type="molecule type" value="Genomic_DNA"/>
</dbReference>
<protein>
    <submittedName>
        <fullName evidence="2">Uncharacterized protein</fullName>
    </submittedName>
</protein>
<proteinExistence type="predicted"/>
<sequence length="96" mass="10842">MHCCVLEKKYPILSSGIGDQQGTNKKVELEVKTESHFVDPISSIVPKSNSVARVDEQDSSTTRPVEPQYVDDSSIAHNRQMRVIRKPKRYGDNDVK</sequence>
<gene>
    <name evidence="2" type="ORF">KY290_025020</name>
</gene>
<evidence type="ECO:0000256" key="1">
    <source>
        <dbReference type="SAM" id="MobiDB-lite"/>
    </source>
</evidence>
<comment type="caution">
    <text evidence="2">The sequence shown here is derived from an EMBL/GenBank/DDBJ whole genome shotgun (WGS) entry which is preliminary data.</text>
</comment>
<keyword evidence="3" id="KW-1185">Reference proteome</keyword>
<dbReference type="Proteomes" id="UP000826656">
    <property type="component" value="Unassembled WGS sequence"/>
</dbReference>
<reference evidence="2 3" key="1">
    <citation type="journal article" date="2021" name="bioRxiv">
        <title>Chromosome-scale and haplotype-resolved genome assembly of a tetraploid potato cultivar.</title>
        <authorList>
            <person name="Sun H."/>
            <person name="Jiao W.-B."/>
            <person name="Krause K."/>
            <person name="Campoy J.A."/>
            <person name="Goel M."/>
            <person name="Folz-Donahue K."/>
            <person name="Kukat C."/>
            <person name="Huettel B."/>
            <person name="Schneeberger K."/>
        </authorList>
    </citation>
    <scope>NUCLEOTIDE SEQUENCE [LARGE SCALE GENOMIC DNA]</scope>
    <source>
        <strain evidence="2">SolTubOtavaFocal</strain>
        <tissue evidence="2">Leaves</tissue>
    </source>
</reference>
<feature type="compositionally biased region" description="Basic residues" evidence="1">
    <location>
        <begin position="79"/>
        <end position="88"/>
    </location>
</feature>